<feature type="domain" description="Glycosyltransferase subfamily 4-like N-terminal" evidence="2">
    <location>
        <begin position="70"/>
        <end position="174"/>
    </location>
</feature>
<accession>E0I6A5</accession>
<organism evidence="3 4">
    <name type="scientific">Paenibacillus curdlanolyticus YK9</name>
    <dbReference type="NCBI Taxonomy" id="717606"/>
    <lineage>
        <taxon>Bacteria</taxon>
        <taxon>Bacillati</taxon>
        <taxon>Bacillota</taxon>
        <taxon>Bacilli</taxon>
        <taxon>Bacillales</taxon>
        <taxon>Paenibacillaceae</taxon>
        <taxon>Paenibacillus</taxon>
    </lineage>
</organism>
<dbReference type="OrthoDB" id="139410at2"/>
<keyword evidence="4" id="KW-1185">Reference proteome</keyword>
<dbReference type="InterPro" id="IPR001296">
    <property type="entry name" value="Glyco_trans_1"/>
</dbReference>
<dbReference type="AlphaFoldDB" id="E0I6A5"/>
<dbReference type="InterPro" id="IPR028098">
    <property type="entry name" value="Glyco_trans_4-like_N"/>
</dbReference>
<sequence length="392" mass="43551">MSRPLKIAFVTPGAYPLPSAQSSSVERVVEQIVPRLPGTAETRIYGRTAKGLPRKGRWNGVMCERYPAASKATYTRLVGRALTGFQPDVIEVENRPRMLLALKRKHPNARLWLNLHSSTYIQPSYIGIQQLRRSLRTAEKIIVNSYYLRDIVASKAPEAASKIAVVHLGVDTERFRSMHSPEGAARRERLRQGKGWTGRKVVLFLGRLIPLKGVHHLIKLMPQLAARHPGAMLVIVGSAGYGSHRMTAYSKRLKAMAKPMGNRIRFVPYVPYHEVPDWLLGADVVVVPSIRREAFGLVNVEAMASGVPVVAARIGGIGEVVQDGETGFLADPARLQQELLAKLDQLLADDQLRQRMGRRSREKAETYFTWQASADRYARATGLMIGGQPSEP</sequence>
<evidence type="ECO:0000313" key="4">
    <source>
        <dbReference type="Proteomes" id="UP000005387"/>
    </source>
</evidence>
<reference evidence="3 4" key="1">
    <citation type="submission" date="2010-07" db="EMBL/GenBank/DDBJ databases">
        <title>The draft genome of Paenibacillus curdlanolyticus YK9.</title>
        <authorList>
            <consortium name="US DOE Joint Genome Institute (JGI-PGF)"/>
            <person name="Lucas S."/>
            <person name="Copeland A."/>
            <person name="Lapidus A."/>
            <person name="Cheng J.-F."/>
            <person name="Bruce D."/>
            <person name="Goodwin L."/>
            <person name="Pitluck S."/>
            <person name="Land M.L."/>
            <person name="Hauser L."/>
            <person name="Chang Y.-J."/>
            <person name="Jeffries C."/>
            <person name="Anderson I.J."/>
            <person name="Johnson E."/>
            <person name="Loganathan U."/>
            <person name="Mulhopadhyay B."/>
            <person name="Kyrpides N."/>
            <person name="Woyke T.J."/>
        </authorList>
    </citation>
    <scope>NUCLEOTIDE SEQUENCE [LARGE SCALE GENOMIC DNA]</scope>
    <source>
        <strain evidence="3 4">YK9</strain>
    </source>
</reference>
<evidence type="ECO:0000313" key="3">
    <source>
        <dbReference type="EMBL" id="EFM11571.1"/>
    </source>
</evidence>
<dbReference type="Gene3D" id="3.40.50.2000">
    <property type="entry name" value="Glycogen Phosphorylase B"/>
    <property type="match status" value="2"/>
</dbReference>
<dbReference type="SUPFAM" id="SSF53756">
    <property type="entry name" value="UDP-Glycosyltransferase/glycogen phosphorylase"/>
    <property type="match status" value="1"/>
</dbReference>
<dbReference type="Proteomes" id="UP000005387">
    <property type="component" value="Unassembled WGS sequence"/>
</dbReference>
<evidence type="ECO:0000259" key="2">
    <source>
        <dbReference type="Pfam" id="PF13439"/>
    </source>
</evidence>
<dbReference type="STRING" id="717606.PaecuDRAFT_1177"/>
<feature type="domain" description="Glycosyl transferase family 1" evidence="1">
    <location>
        <begin position="187"/>
        <end position="362"/>
    </location>
</feature>
<dbReference type="GO" id="GO:0016757">
    <property type="term" value="F:glycosyltransferase activity"/>
    <property type="evidence" value="ECO:0007669"/>
    <property type="project" value="InterPro"/>
</dbReference>
<dbReference type="InterPro" id="IPR050194">
    <property type="entry name" value="Glycosyltransferase_grp1"/>
</dbReference>
<dbReference type="PANTHER" id="PTHR45947">
    <property type="entry name" value="SULFOQUINOVOSYL TRANSFERASE SQD2"/>
    <property type="match status" value="1"/>
</dbReference>
<dbReference type="RefSeq" id="WP_006037192.1">
    <property type="nucleotide sequence ID" value="NZ_AEDD01000003.1"/>
</dbReference>
<evidence type="ECO:0000259" key="1">
    <source>
        <dbReference type="Pfam" id="PF00534"/>
    </source>
</evidence>
<dbReference type="Pfam" id="PF00534">
    <property type="entry name" value="Glycos_transf_1"/>
    <property type="match status" value="1"/>
</dbReference>
<dbReference type="EMBL" id="AEDD01000003">
    <property type="protein sequence ID" value="EFM11571.1"/>
    <property type="molecule type" value="Genomic_DNA"/>
</dbReference>
<dbReference type="CDD" id="cd03801">
    <property type="entry name" value="GT4_PimA-like"/>
    <property type="match status" value="1"/>
</dbReference>
<name>E0I6A5_9BACL</name>
<dbReference type="PANTHER" id="PTHR45947:SF3">
    <property type="entry name" value="SULFOQUINOVOSYL TRANSFERASE SQD2"/>
    <property type="match status" value="1"/>
</dbReference>
<dbReference type="Pfam" id="PF13439">
    <property type="entry name" value="Glyco_transf_4"/>
    <property type="match status" value="1"/>
</dbReference>
<protein>
    <submittedName>
        <fullName evidence="3">Glycosyl transferase group 1</fullName>
    </submittedName>
</protein>
<gene>
    <name evidence="3" type="ORF">PaecuDRAFT_1177</name>
</gene>
<proteinExistence type="predicted"/>
<keyword evidence="3" id="KW-0808">Transferase</keyword>
<dbReference type="eggNOG" id="COG0438">
    <property type="taxonomic scope" value="Bacteria"/>
</dbReference>